<dbReference type="AlphaFoldDB" id="A0AAP0LR12"/>
<gene>
    <name evidence="1" type="ORF">WN944_026096</name>
</gene>
<name>A0AAP0LR12_9ROSI</name>
<organism evidence="1 2">
    <name type="scientific">Citrus x changshan-huyou</name>
    <dbReference type="NCBI Taxonomy" id="2935761"/>
    <lineage>
        <taxon>Eukaryota</taxon>
        <taxon>Viridiplantae</taxon>
        <taxon>Streptophyta</taxon>
        <taxon>Embryophyta</taxon>
        <taxon>Tracheophyta</taxon>
        <taxon>Spermatophyta</taxon>
        <taxon>Magnoliopsida</taxon>
        <taxon>eudicotyledons</taxon>
        <taxon>Gunneridae</taxon>
        <taxon>Pentapetalae</taxon>
        <taxon>rosids</taxon>
        <taxon>malvids</taxon>
        <taxon>Sapindales</taxon>
        <taxon>Rutaceae</taxon>
        <taxon>Aurantioideae</taxon>
        <taxon>Citrus</taxon>
    </lineage>
</organism>
<proteinExistence type="predicted"/>
<dbReference type="Proteomes" id="UP001428341">
    <property type="component" value="Unassembled WGS sequence"/>
</dbReference>
<sequence>MGLAGFSHNSYSLDLVWKSWLIFVAVLPVGSGVSEVFGELGAVGAGFKAYTQVLILQLIRVITYFHCLWDWDANPSLQVQLGVDQCGVVATIPTHINKEDDHKESAEDEVEKVIIEEKRVCSSGLADGNIPSLNLTTGLLASSPQKPEDTESSRRLRIQNIFTLCINNRELSQHTRTPVPAKRNAENIDPLACQLKTVSSVPMVEPVMALASKENYNPSSKSNDVQEPTVFASPMPVNPIENKLFTSTPPHLSSTPFITLKRGISRVQPVLGV</sequence>
<dbReference type="EMBL" id="JBCGBO010000024">
    <property type="protein sequence ID" value="KAK9182948.1"/>
    <property type="molecule type" value="Genomic_DNA"/>
</dbReference>
<reference evidence="1 2" key="1">
    <citation type="submission" date="2024-05" db="EMBL/GenBank/DDBJ databases">
        <title>Haplotype-resolved chromosome-level genome assembly of Huyou (Citrus changshanensis).</title>
        <authorList>
            <person name="Miao C."/>
            <person name="Chen W."/>
            <person name="Wu Y."/>
            <person name="Wang L."/>
            <person name="Zhao S."/>
            <person name="Grierson D."/>
            <person name="Xu C."/>
            <person name="Chen K."/>
        </authorList>
    </citation>
    <scope>NUCLEOTIDE SEQUENCE [LARGE SCALE GENOMIC DNA]</scope>
    <source>
        <strain evidence="1">01-14</strain>
        <tissue evidence="1">Leaf</tissue>
    </source>
</reference>
<comment type="caution">
    <text evidence="1">The sequence shown here is derived from an EMBL/GenBank/DDBJ whole genome shotgun (WGS) entry which is preliminary data.</text>
</comment>
<evidence type="ECO:0000313" key="1">
    <source>
        <dbReference type="EMBL" id="KAK9182948.1"/>
    </source>
</evidence>
<accession>A0AAP0LR12</accession>
<protein>
    <submittedName>
        <fullName evidence="1">Uncharacterized protein</fullName>
    </submittedName>
</protein>
<keyword evidence="2" id="KW-1185">Reference proteome</keyword>
<evidence type="ECO:0000313" key="2">
    <source>
        <dbReference type="Proteomes" id="UP001428341"/>
    </source>
</evidence>